<dbReference type="AlphaFoldDB" id="A0AAW0K0Y8"/>
<name>A0AAW0K0Y8_MYOGA</name>
<gene>
    <name evidence="2" type="ORF">U0070_015328</name>
</gene>
<sequence length="143" mass="15859">PDPAPSSRGARPRPPRSLISSRSCFAPPTSVARRKCEPWAALAVRRTRRRCPRLSWAPVGGGRVRRAFRCRRLLLRRWVFRPWGSRMCGGSCRGELASEHRLLRCPRQASPTALPAGPLRPQPQVQLPQKSQGCSAASGEFGL</sequence>
<reference evidence="2 3" key="1">
    <citation type="journal article" date="2023" name="bioRxiv">
        <title>Conserved and derived expression patterns and positive selection on dental genes reveal complex evolutionary context of ever-growing rodent molars.</title>
        <authorList>
            <person name="Calamari Z.T."/>
            <person name="Song A."/>
            <person name="Cohen E."/>
            <person name="Akter M."/>
            <person name="Roy R.D."/>
            <person name="Hallikas O."/>
            <person name="Christensen M.M."/>
            <person name="Li P."/>
            <person name="Marangoni P."/>
            <person name="Jernvall J."/>
            <person name="Klein O.D."/>
        </authorList>
    </citation>
    <scope>NUCLEOTIDE SEQUENCE [LARGE SCALE GENOMIC DNA]</scope>
    <source>
        <strain evidence="2">V071</strain>
    </source>
</reference>
<feature type="non-terminal residue" evidence="2">
    <location>
        <position position="143"/>
    </location>
</feature>
<protein>
    <submittedName>
        <fullName evidence="2">Uncharacterized protein</fullName>
    </submittedName>
</protein>
<dbReference type="Proteomes" id="UP001488838">
    <property type="component" value="Unassembled WGS sequence"/>
</dbReference>
<evidence type="ECO:0000313" key="2">
    <source>
        <dbReference type="EMBL" id="KAK7832181.1"/>
    </source>
</evidence>
<feature type="region of interest" description="Disordered" evidence="1">
    <location>
        <begin position="109"/>
        <end position="143"/>
    </location>
</feature>
<dbReference type="EMBL" id="JBBHLL010000011">
    <property type="protein sequence ID" value="KAK7832181.1"/>
    <property type="molecule type" value="Genomic_DNA"/>
</dbReference>
<comment type="caution">
    <text evidence="2">The sequence shown here is derived from an EMBL/GenBank/DDBJ whole genome shotgun (WGS) entry which is preliminary data.</text>
</comment>
<feature type="non-terminal residue" evidence="2">
    <location>
        <position position="1"/>
    </location>
</feature>
<proteinExistence type="predicted"/>
<evidence type="ECO:0000256" key="1">
    <source>
        <dbReference type="SAM" id="MobiDB-lite"/>
    </source>
</evidence>
<organism evidence="2 3">
    <name type="scientific">Myodes glareolus</name>
    <name type="common">Bank vole</name>
    <name type="synonym">Clethrionomys glareolus</name>
    <dbReference type="NCBI Taxonomy" id="447135"/>
    <lineage>
        <taxon>Eukaryota</taxon>
        <taxon>Metazoa</taxon>
        <taxon>Chordata</taxon>
        <taxon>Craniata</taxon>
        <taxon>Vertebrata</taxon>
        <taxon>Euteleostomi</taxon>
        <taxon>Mammalia</taxon>
        <taxon>Eutheria</taxon>
        <taxon>Euarchontoglires</taxon>
        <taxon>Glires</taxon>
        <taxon>Rodentia</taxon>
        <taxon>Myomorpha</taxon>
        <taxon>Muroidea</taxon>
        <taxon>Cricetidae</taxon>
        <taxon>Arvicolinae</taxon>
        <taxon>Myodes</taxon>
    </lineage>
</organism>
<keyword evidence="3" id="KW-1185">Reference proteome</keyword>
<accession>A0AAW0K0Y8</accession>
<evidence type="ECO:0000313" key="3">
    <source>
        <dbReference type="Proteomes" id="UP001488838"/>
    </source>
</evidence>